<gene>
    <name evidence="1" type="ORF">COCNU_09G006450</name>
</gene>
<dbReference type="Proteomes" id="UP000797356">
    <property type="component" value="Chromosome 9"/>
</dbReference>
<dbReference type="SUPFAM" id="SSF53756">
    <property type="entry name" value="UDP-Glycosyltransferase/glycogen phosphorylase"/>
    <property type="match status" value="1"/>
</dbReference>
<accession>A0A8K0IK43</accession>
<protein>
    <submittedName>
        <fullName evidence="1">Putative UDP-glycosyltransferase 73C5</fullName>
    </submittedName>
</protein>
<evidence type="ECO:0000313" key="1">
    <source>
        <dbReference type="EMBL" id="KAG1361182.1"/>
    </source>
</evidence>
<dbReference type="OrthoDB" id="780184at2759"/>
<dbReference type="Gene3D" id="3.40.50.2000">
    <property type="entry name" value="Glycogen Phosphorylase B"/>
    <property type="match status" value="2"/>
</dbReference>
<keyword evidence="2" id="KW-1185">Reference proteome</keyword>
<reference evidence="1" key="2">
    <citation type="submission" date="2019-07" db="EMBL/GenBank/DDBJ databases">
        <authorList>
            <person name="Yang Y."/>
            <person name="Bocs S."/>
            <person name="Baudouin L."/>
        </authorList>
    </citation>
    <scope>NUCLEOTIDE SEQUENCE</scope>
    <source>
        <tissue evidence="1">Spear leaf of Hainan Tall coconut</tissue>
    </source>
</reference>
<sequence length="80" mass="9104">MPTEWWKGEEGGVMVEREQLTNAVERLMDEGNERRKRAKELGEKAKKAMEEGGSSYQSVTRLIQYVAEKAGEKAMENLTV</sequence>
<evidence type="ECO:0000313" key="2">
    <source>
        <dbReference type="Proteomes" id="UP000797356"/>
    </source>
</evidence>
<organism evidence="1 2">
    <name type="scientific">Cocos nucifera</name>
    <name type="common">Coconut palm</name>
    <dbReference type="NCBI Taxonomy" id="13894"/>
    <lineage>
        <taxon>Eukaryota</taxon>
        <taxon>Viridiplantae</taxon>
        <taxon>Streptophyta</taxon>
        <taxon>Embryophyta</taxon>
        <taxon>Tracheophyta</taxon>
        <taxon>Spermatophyta</taxon>
        <taxon>Magnoliopsida</taxon>
        <taxon>Liliopsida</taxon>
        <taxon>Arecaceae</taxon>
        <taxon>Arecoideae</taxon>
        <taxon>Cocoseae</taxon>
        <taxon>Attaleinae</taxon>
        <taxon>Cocos</taxon>
    </lineage>
</organism>
<reference evidence="1" key="1">
    <citation type="journal article" date="2017" name="Gigascience">
        <title>The genome draft of coconut (Cocos nucifera).</title>
        <authorList>
            <person name="Xiao Y."/>
            <person name="Xu P."/>
            <person name="Fan H."/>
            <person name="Baudouin L."/>
            <person name="Xia W."/>
            <person name="Bocs S."/>
            <person name="Xu J."/>
            <person name="Li Q."/>
            <person name="Guo A."/>
            <person name="Zhou L."/>
            <person name="Li J."/>
            <person name="Wu Y."/>
            <person name="Ma Z."/>
            <person name="Armero A."/>
            <person name="Issali A.E."/>
            <person name="Liu N."/>
            <person name="Peng M."/>
            <person name="Yang Y."/>
        </authorList>
    </citation>
    <scope>NUCLEOTIDE SEQUENCE</scope>
    <source>
        <tissue evidence="1">Spear leaf of Hainan Tall coconut</tissue>
    </source>
</reference>
<comment type="caution">
    <text evidence="1">The sequence shown here is derived from an EMBL/GenBank/DDBJ whole genome shotgun (WGS) entry which is preliminary data.</text>
</comment>
<dbReference type="EMBL" id="CM017880">
    <property type="protein sequence ID" value="KAG1361182.1"/>
    <property type="molecule type" value="Genomic_DNA"/>
</dbReference>
<name>A0A8K0IK43_COCNU</name>
<proteinExistence type="predicted"/>
<dbReference type="AlphaFoldDB" id="A0A8K0IK43"/>